<gene>
    <name evidence="22" type="ORF">PILCRDRAFT_823278</name>
</gene>
<keyword evidence="10 19" id="KW-0072">Autophagy</keyword>
<feature type="transmembrane region" description="Helical" evidence="19">
    <location>
        <begin position="602"/>
        <end position="620"/>
    </location>
</feature>
<evidence type="ECO:0000256" key="16">
    <source>
        <dbReference type="ARBA" id="ARBA00024615"/>
    </source>
</evidence>
<feature type="compositionally biased region" description="Acidic residues" evidence="21">
    <location>
        <begin position="893"/>
        <end position="904"/>
    </location>
</feature>
<keyword evidence="7 19" id="KW-0813">Transport</keyword>
<evidence type="ECO:0000256" key="18">
    <source>
        <dbReference type="ARBA" id="ARBA00024631"/>
    </source>
</evidence>
<comment type="similarity">
    <text evidence="5 19">Belongs to the ATG9 family.</text>
</comment>
<feature type="transmembrane region" description="Helical" evidence="19">
    <location>
        <begin position="479"/>
        <end position="503"/>
    </location>
</feature>
<feature type="coiled-coil region" evidence="20">
    <location>
        <begin position="801"/>
        <end position="828"/>
    </location>
</feature>
<keyword evidence="14" id="KW-0968">Cytoplasmic vesicle</keyword>
<feature type="transmembrane region" description="Helical" evidence="19">
    <location>
        <begin position="564"/>
        <end position="582"/>
    </location>
</feature>
<dbReference type="GO" id="GO:0005789">
    <property type="term" value="C:endoplasmic reticulum membrane"/>
    <property type="evidence" value="ECO:0007669"/>
    <property type="project" value="UniProtKB-SubCell"/>
</dbReference>
<feature type="compositionally biased region" description="Acidic residues" evidence="21">
    <location>
        <begin position="58"/>
        <end position="72"/>
    </location>
</feature>
<dbReference type="GO" id="GO:0034727">
    <property type="term" value="P:piecemeal microautophagy of the nucleus"/>
    <property type="evidence" value="ECO:0007669"/>
    <property type="project" value="TreeGrafter"/>
</dbReference>
<organism evidence="22 23">
    <name type="scientific">Piloderma croceum (strain F 1598)</name>
    <dbReference type="NCBI Taxonomy" id="765440"/>
    <lineage>
        <taxon>Eukaryota</taxon>
        <taxon>Fungi</taxon>
        <taxon>Dikarya</taxon>
        <taxon>Basidiomycota</taxon>
        <taxon>Agaricomycotina</taxon>
        <taxon>Agaricomycetes</taxon>
        <taxon>Agaricomycetidae</taxon>
        <taxon>Atheliales</taxon>
        <taxon>Atheliaceae</taxon>
        <taxon>Piloderma</taxon>
    </lineage>
</organism>
<evidence type="ECO:0000256" key="19">
    <source>
        <dbReference type="RuleBase" id="RU364027"/>
    </source>
</evidence>
<evidence type="ECO:0000256" key="10">
    <source>
        <dbReference type="ARBA" id="ARBA00023006"/>
    </source>
</evidence>
<dbReference type="Pfam" id="PF04109">
    <property type="entry name" value="ATG9"/>
    <property type="match status" value="1"/>
</dbReference>
<dbReference type="HOGENOM" id="CLU_006200_1_1_1"/>
<keyword evidence="23" id="KW-1185">Reference proteome</keyword>
<feature type="region of interest" description="Disordered" evidence="21">
    <location>
        <begin position="879"/>
        <end position="941"/>
    </location>
</feature>
<proteinExistence type="inferred from homology"/>
<feature type="region of interest" description="Disordered" evidence="21">
    <location>
        <begin position="54"/>
        <end position="202"/>
    </location>
</feature>
<comment type="subcellular location">
    <subcellularLocation>
        <location evidence="1">Cytoplasmic vesicle membrane</location>
        <topology evidence="1">Multi-pass membrane protein</topology>
    </subcellularLocation>
    <subcellularLocation>
        <location evidence="2">Endoplasmic reticulum membrane</location>
        <topology evidence="2">Multi-pass membrane protein</topology>
    </subcellularLocation>
    <subcellularLocation>
        <location evidence="4">Golgi apparatus membrane</location>
        <topology evidence="4">Multi-pass membrane protein</topology>
    </subcellularLocation>
    <subcellularLocation>
        <location evidence="3 19">Preautophagosomal structure membrane</location>
        <topology evidence="3 19">Multi-pass membrane protein</topology>
    </subcellularLocation>
</comment>
<feature type="compositionally biased region" description="Low complexity" evidence="21">
    <location>
        <begin position="187"/>
        <end position="199"/>
    </location>
</feature>
<evidence type="ECO:0000256" key="7">
    <source>
        <dbReference type="ARBA" id="ARBA00022448"/>
    </source>
</evidence>
<comment type="catalytic activity">
    <reaction evidence="15">
        <text>a 1,2-diacyl-sn-glycero-3-phospho-L-serine(in) = a 1,2-diacyl-sn-glycero-3-phospho-L-serine(out)</text>
        <dbReference type="Rhea" id="RHEA:38663"/>
        <dbReference type="ChEBI" id="CHEBI:57262"/>
    </reaction>
</comment>
<reference evidence="22 23" key="1">
    <citation type="submission" date="2014-04" db="EMBL/GenBank/DDBJ databases">
        <authorList>
            <consortium name="DOE Joint Genome Institute"/>
            <person name="Kuo A."/>
            <person name="Tarkka M."/>
            <person name="Buscot F."/>
            <person name="Kohler A."/>
            <person name="Nagy L.G."/>
            <person name="Floudas D."/>
            <person name="Copeland A."/>
            <person name="Barry K.W."/>
            <person name="Cichocki N."/>
            <person name="Veneault-Fourrey C."/>
            <person name="LaButti K."/>
            <person name="Lindquist E.A."/>
            <person name="Lipzen A."/>
            <person name="Lundell T."/>
            <person name="Morin E."/>
            <person name="Murat C."/>
            <person name="Sun H."/>
            <person name="Tunlid A."/>
            <person name="Henrissat B."/>
            <person name="Grigoriev I.V."/>
            <person name="Hibbett D.S."/>
            <person name="Martin F."/>
            <person name="Nordberg H.P."/>
            <person name="Cantor M.N."/>
            <person name="Hua S.X."/>
        </authorList>
    </citation>
    <scope>NUCLEOTIDE SEQUENCE [LARGE SCALE GENOMIC DNA]</scope>
    <source>
        <strain evidence="22 23">F 1598</strain>
    </source>
</reference>
<dbReference type="PANTHER" id="PTHR13038:SF10">
    <property type="entry name" value="AUTOPHAGY-RELATED PROTEIN 9"/>
    <property type="match status" value="1"/>
</dbReference>
<keyword evidence="12 19" id="KW-0445">Lipid transport</keyword>
<dbReference type="GO" id="GO:0000422">
    <property type="term" value="P:autophagy of mitochondrion"/>
    <property type="evidence" value="ECO:0007669"/>
    <property type="project" value="TreeGrafter"/>
</dbReference>
<keyword evidence="8 19" id="KW-0812">Transmembrane</keyword>
<evidence type="ECO:0000256" key="15">
    <source>
        <dbReference type="ARBA" id="ARBA00024479"/>
    </source>
</evidence>
<dbReference type="InParanoid" id="A0A0C3FIY6"/>
<protein>
    <recommendedName>
        <fullName evidence="6 19">Autophagy-related protein 9</fullName>
    </recommendedName>
</protein>
<dbReference type="GO" id="GO:0006869">
    <property type="term" value="P:lipid transport"/>
    <property type="evidence" value="ECO:0007669"/>
    <property type="project" value="UniProtKB-KW"/>
</dbReference>
<feature type="region of interest" description="Disordered" evidence="21">
    <location>
        <begin position="1"/>
        <end position="35"/>
    </location>
</feature>
<dbReference type="GO" id="GO:0000139">
    <property type="term" value="C:Golgi membrane"/>
    <property type="evidence" value="ECO:0007669"/>
    <property type="project" value="UniProtKB-SubCell"/>
</dbReference>
<accession>A0A0C3FIY6</accession>
<evidence type="ECO:0000256" key="11">
    <source>
        <dbReference type="ARBA" id="ARBA00023034"/>
    </source>
</evidence>
<evidence type="ECO:0000256" key="13">
    <source>
        <dbReference type="ARBA" id="ARBA00023136"/>
    </source>
</evidence>
<keyword evidence="13 19" id="KW-0472">Membrane</keyword>
<feature type="transmembrane region" description="Helical" evidence="19">
    <location>
        <begin position="290"/>
        <end position="317"/>
    </location>
</feature>
<evidence type="ECO:0000256" key="12">
    <source>
        <dbReference type="ARBA" id="ARBA00023055"/>
    </source>
</evidence>
<feature type="compositionally biased region" description="Low complexity" evidence="21">
    <location>
        <begin position="1"/>
        <end position="24"/>
    </location>
</feature>
<evidence type="ECO:0000256" key="8">
    <source>
        <dbReference type="ARBA" id="ARBA00022692"/>
    </source>
</evidence>
<evidence type="ECO:0000256" key="4">
    <source>
        <dbReference type="ARBA" id="ARBA00004653"/>
    </source>
</evidence>
<feature type="transmembrane region" description="Helical" evidence="19">
    <location>
        <begin position="668"/>
        <end position="689"/>
    </location>
</feature>
<evidence type="ECO:0000256" key="1">
    <source>
        <dbReference type="ARBA" id="ARBA00004439"/>
    </source>
</evidence>
<comment type="catalytic activity">
    <reaction evidence="18">
        <text>a 1,2-diacyl-sn-glycero-3-phosphocholine(in) = a 1,2-diacyl-sn-glycero-3-phosphocholine(out)</text>
        <dbReference type="Rhea" id="RHEA:38571"/>
        <dbReference type="ChEBI" id="CHEBI:57643"/>
    </reaction>
</comment>
<evidence type="ECO:0000256" key="14">
    <source>
        <dbReference type="ARBA" id="ARBA00023329"/>
    </source>
</evidence>
<dbReference type="AlphaFoldDB" id="A0A0C3FIY6"/>
<comment type="catalytic activity">
    <reaction evidence="17">
        <text>a 1,2-diacyl-sn-glycero-3-phospho-(1D-myo-inositol-3-phosphate)(in) = a 1,2-diacyl-sn-glycero-3-phospho-(1D-myo-inositol-3-phosphate)(out)</text>
        <dbReference type="Rhea" id="RHEA:67920"/>
        <dbReference type="ChEBI" id="CHEBI:58088"/>
    </reaction>
</comment>
<feature type="transmembrane region" description="Helical" evidence="19">
    <location>
        <begin position="245"/>
        <end position="270"/>
    </location>
</feature>
<evidence type="ECO:0000256" key="17">
    <source>
        <dbReference type="ARBA" id="ARBA00024621"/>
    </source>
</evidence>
<keyword evidence="20" id="KW-0175">Coiled coil</keyword>
<dbReference type="Proteomes" id="UP000054166">
    <property type="component" value="Unassembled WGS sequence"/>
</dbReference>
<reference evidence="23" key="2">
    <citation type="submission" date="2015-01" db="EMBL/GenBank/DDBJ databases">
        <title>Evolutionary Origins and Diversification of the Mycorrhizal Mutualists.</title>
        <authorList>
            <consortium name="DOE Joint Genome Institute"/>
            <consortium name="Mycorrhizal Genomics Consortium"/>
            <person name="Kohler A."/>
            <person name="Kuo A."/>
            <person name="Nagy L.G."/>
            <person name="Floudas D."/>
            <person name="Copeland A."/>
            <person name="Barry K.W."/>
            <person name="Cichocki N."/>
            <person name="Veneault-Fourrey C."/>
            <person name="LaButti K."/>
            <person name="Lindquist E.A."/>
            <person name="Lipzen A."/>
            <person name="Lundell T."/>
            <person name="Morin E."/>
            <person name="Murat C."/>
            <person name="Riley R."/>
            <person name="Ohm R."/>
            <person name="Sun H."/>
            <person name="Tunlid A."/>
            <person name="Henrissat B."/>
            <person name="Grigoriev I.V."/>
            <person name="Hibbett D.S."/>
            <person name="Martin F."/>
        </authorList>
    </citation>
    <scope>NUCLEOTIDE SEQUENCE [LARGE SCALE GENOMIC DNA]</scope>
    <source>
        <strain evidence="23">F 1598</strain>
    </source>
</reference>
<dbReference type="GO" id="GO:0034497">
    <property type="term" value="P:protein localization to phagophore assembly site"/>
    <property type="evidence" value="ECO:0007669"/>
    <property type="project" value="TreeGrafter"/>
</dbReference>
<dbReference type="FunCoup" id="A0A0C3FIY6">
    <property type="interactions" value="279"/>
</dbReference>
<dbReference type="EMBL" id="KN833008">
    <property type="protein sequence ID" value="KIM79729.1"/>
    <property type="molecule type" value="Genomic_DNA"/>
</dbReference>
<evidence type="ECO:0000256" key="9">
    <source>
        <dbReference type="ARBA" id="ARBA00022989"/>
    </source>
</evidence>
<evidence type="ECO:0000256" key="20">
    <source>
        <dbReference type="SAM" id="Coils"/>
    </source>
</evidence>
<dbReference type="OrthoDB" id="2020634at2759"/>
<evidence type="ECO:0000256" key="2">
    <source>
        <dbReference type="ARBA" id="ARBA00004477"/>
    </source>
</evidence>
<sequence>MASNRSPPRPLSSSRSFQGSQSLFPQGTASSSRPFLANMLNPIGRAYQGYAQANQSLVEEENENESSEEDIESGQKKQSTRSQGKRKVSWDVEASEMNVLRPNIHKDDKNYEQDTSDDEVPQSFMIEASSPRAASQKRHQSKGKGRERASRTNSGKSAPPALPSTVTDIPLHIPPRPSELHFEEPVPSRSSESSARQSPKPMGGLDAYERALWNWVNVYNLDAFLQEVYYYYEGKGIYSIALARGLNLLTVGFVIGFSTFLLGCVDYSRIRPEGITRLSDVVVDRCVSRFSGFTLLFFLLFTAFYIWQIVSFVLGIIRLVDMYNFYTHLLRIPDADIQTIAWPEVVRRIGSIREDNPLTALSSAEGPNAATTSTAKLDAHDIANRIMRQENYLIALFNKELLDLRVPLPPALDRLIGGKAGRHIGPDGEGKGKMLTRALEWNLRFCLMEFLFDPQGRVRKVFLKGKNRTALIEGLRRRFIFMGILNAIFVPFIVLYLLMYSFFRYFEEYHKNPSTIGGRRYTPFAQWKFREFNELPHLFARRLDESYPTASMYIGQFPNENMTLIMRFVAFISGSFAAVLLLASVIDPDLFVHFEVTPHRTVLFYLGVFGSIMAGARGMVPDDNRVFDPELLMEEVIRYTHYMPDEWKDQMHSKQVHQEFGELFAMKIAIFVQELVSVVLTPFVLWFSLPQCAPAIIDFFHDFTVHIPGRGYVCSFAEFDFVRHGNVKFGAPTRTQDQRMLSKEGKMEKSFLNFKAANPDWNPTDPSGSLYLTRMADFSATHSPQLRRRMLGHENTLTGTVLRLRERKQELADRAQEYDRALRQSQHLATARKRYPAGGAGSVVASSGSVIGAPGGGSSSSIWQSGVGGVAMAQTAVLGDSHGSEGLPPPPSNDDEEVHEEDLATDGGVGSELGDSYVDGKRSKAYTSQQDDGDEDDGMKDGGVLGLLAQIYGTKGQGPARVI</sequence>
<comment type="catalytic activity">
    <reaction evidence="16">
        <text>a 1,2-diacyl-sn-glycero-3-phosphoethanolamine(in) = a 1,2-diacyl-sn-glycero-3-phosphoethanolamine(out)</text>
        <dbReference type="Rhea" id="RHEA:38895"/>
        <dbReference type="ChEBI" id="CHEBI:64612"/>
    </reaction>
</comment>
<dbReference type="PANTHER" id="PTHR13038">
    <property type="entry name" value="APG9 AUTOPHAGY 9"/>
    <property type="match status" value="1"/>
</dbReference>
<keyword evidence="9 19" id="KW-1133">Transmembrane helix</keyword>
<dbReference type="GO" id="GO:0030659">
    <property type="term" value="C:cytoplasmic vesicle membrane"/>
    <property type="evidence" value="ECO:0007669"/>
    <property type="project" value="UniProtKB-SubCell"/>
</dbReference>
<comment type="function">
    <text evidence="19">Phospholipid scramblase involved in autophagy. Cycles between the preautophagosomal structure/phagophore assembly site (PAS) and the cytoplasmic vesicle pool and supplies membrane for the growing autophagosome. Lipid scramblase activity plays a key role in preautophagosomal structure/phagophore assembly by distributing the phospholipids that arrive through ATG2 from the cytoplasmic to the luminal leaflet of the bilayer, thereby driving autophagosomal membrane expansion.</text>
</comment>
<dbReference type="STRING" id="765440.A0A0C3FIY6"/>
<dbReference type="GO" id="GO:0061709">
    <property type="term" value="P:reticulophagy"/>
    <property type="evidence" value="ECO:0007669"/>
    <property type="project" value="TreeGrafter"/>
</dbReference>
<name>A0A0C3FIY6_PILCF</name>
<dbReference type="GO" id="GO:0034045">
    <property type="term" value="C:phagophore assembly site membrane"/>
    <property type="evidence" value="ECO:0007669"/>
    <property type="project" value="UniProtKB-SubCell"/>
</dbReference>
<evidence type="ECO:0000256" key="6">
    <source>
        <dbReference type="ARBA" id="ARBA00018074"/>
    </source>
</evidence>
<keyword evidence="11" id="KW-0333">Golgi apparatus</keyword>
<evidence type="ECO:0000256" key="5">
    <source>
        <dbReference type="ARBA" id="ARBA00006185"/>
    </source>
</evidence>
<evidence type="ECO:0000256" key="21">
    <source>
        <dbReference type="SAM" id="MobiDB-lite"/>
    </source>
</evidence>
<evidence type="ECO:0000313" key="22">
    <source>
        <dbReference type="EMBL" id="KIM79729.1"/>
    </source>
</evidence>
<evidence type="ECO:0000256" key="3">
    <source>
        <dbReference type="ARBA" id="ARBA00004511"/>
    </source>
</evidence>
<dbReference type="InterPro" id="IPR007241">
    <property type="entry name" value="Autophagy-rel_prot_9"/>
</dbReference>
<evidence type="ECO:0000313" key="23">
    <source>
        <dbReference type="Proteomes" id="UP000054166"/>
    </source>
</evidence>
<dbReference type="GO" id="GO:0005776">
    <property type="term" value="C:autophagosome"/>
    <property type="evidence" value="ECO:0007669"/>
    <property type="project" value="TreeGrafter"/>
</dbReference>